<keyword evidence="1" id="KW-0812">Transmembrane</keyword>
<name>A0AAW8NDW2_PSEOX</name>
<dbReference type="AlphaFoldDB" id="A0AAW8NDW2"/>
<evidence type="ECO:0000313" key="3">
    <source>
        <dbReference type="Proteomes" id="UP001262032"/>
    </source>
</evidence>
<feature type="transmembrane region" description="Helical" evidence="1">
    <location>
        <begin position="75"/>
        <end position="98"/>
    </location>
</feature>
<organism evidence="2 3">
    <name type="scientific">Pseudarthrobacter oxydans</name>
    <name type="common">Arthrobacter oxydans</name>
    <dbReference type="NCBI Taxonomy" id="1671"/>
    <lineage>
        <taxon>Bacteria</taxon>
        <taxon>Bacillati</taxon>
        <taxon>Actinomycetota</taxon>
        <taxon>Actinomycetes</taxon>
        <taxon>Micrococcales</taxon>
        <taxon>Micrococcaceae</taxon>
        <taxon>Pseudarthrobacter</taxon>
    </lineage>
</organism>
<comment type="caution">
    <text evidence="2">The sequence shown here is derived from an EMBL/GenBank/DDBJ whole genome shotgun (WGS) entry which is preliminary data.</text>
</comment>
<gene>
    <name evidence="2" type="ORF">J2X12_003832</name>
</gene>
<protein>
    <submittedName>
        <fullName evidence="2">Nitrogen fixation-related uncharacterized protein</fullName>
    </submittedName>
</protein>
<dbReference type="EMBL" id="JAVDWN010000018">
    <property type="protein sequence ID" value="MDR7165778.1"/>
    <property type="molecule type" value="Genomic_DNA"/>
</dbReference>
<sequence length="104" mass="10404">MTLTESALFLASLPAQVDITPNDSGLPGIAQLRTIVGAVMTIGLVLAVLALIISAIVWAVGANSSNPHLAGRGKTGVLIACGAAVICGGAVTFVNFFWGVGQSV</sequence>
<dbReference type="Proteomes" id="UP001262032">
    <property type="component" value="Unassembled WGS sequence"/>
</dbReference>
<keyword evidence="1" id="KW-0472">Membrane</keyword>
<dbReference type="InterPro" id="IPR046094">
    <property type="entry name" value="DUF6112"/>
</dbReference>
<dbReference type="Pfam" id="PF19607">
    <property type="entry name" value="DUF6112"/>
    <property type="match status" value="1"/>
</dbReference>
<evidence type="ECO:0000313" key="2">
    <source>
        <dbReference type="EMBL" id="MDR7165778.1"/>
    </source>
</evidence>
<keyword evidence="1" id="KW-1133">Transmembrane helix</keyword>
<reference evidence="2" key="1">
    <citation type="submission" date="2023-07" db="EMBL/GenBank/DDBJ databases">
        <title>Sorghum-associated microbial communities from plants grown in Nebraska, USA.</title>
        <authorList>
            <person name="Schachtman D."/>
        </authorList>
    </citation>
    <scope>NUCLEOTIDE SEQUENCE</scope>
    <source>
        <strain evidence="2">BE261</strain>
    </source>
</reference>
<proteinExistence type="predicted"/>
<evidence type="ECO:0000256" key="1">
    <source>
        <dbReference type="SAM" id="Phobius"/>
    </source>
</evidence>
<feature type="transmembrane region" description="Helical" evidence="1">
    <location>
        <begin position="41"/>
        <end position="63"/>
    </location>
</feature>
<accession>A0AAW8NDW2</accession>
<dbReference type="RefSeq" id="WP_310258469.1">
    <property type="nucleotide sequence ID" value="NZ_JAVDWN010000018.1"/>
</dbReference>